<evidence type="ECO:0000313" key="3">
    <source>
        <dbReference type="Proteomes" id="UP000748531"/>
    </source>
</evidence>
<reference evidence="2" key="1">
    <citation type="submission" date="2019-05" db="EMBL/GenBank/DDBJ databases">
        <title>Annotation for the trematode Paragonimus heterotremus.</title>
        <authorList>
            <person name="Choi Y.-J."/>
        </authorList>
    </citation>
    <scope>NUCLEOTIDE SEQUENCE</scope>
    <source>
        <strain evidence="2">LC</strain>
    </source>
</reference>
<comment type="caution">
    <text evidence="2">The sequence shown here is derived from an EMBL/GenBank/DDBJ whole genome shotgun (WGS) entry which is preliminary data.</text>
</comment>
<keyword evidence="3" id="KW-1185">Reference proteome</keyword>
<dbReference type="AlphaFoldDB" id="A0A8J4SQA7"/>
<name>A0A8J4SQA7_9TREM</name>
<evidence type="ECO:0000313" key="2">
    <source>
        <dbReference type="EMBL" id="KAF5402015.1"/>
    </source>
</evidence>
<proteinExistence type="predicted"/>
<feature type="region of interest" description="Disordered" evidence="1">
    <location>
        <begin position="1"/>
        <end position="30"/>
    </location>
</feature>
<organism evidence="2 3">
    <name type="scientific">Paragonimus heterotremus</name>
    <dbReference type="NCBI Taxonomy" id="100268"/>
    <lineage>
        <taxon>Eukaryota</taxon>
        <taxon>Metazoa</taxon>
        <taxon>Spiralia</taxon>
        <taxon>Lophotrochozoa</taxon>
        <taxon>Platyhelminthes</taxon>
        <taxon>Trematoda</taxon>
        <taxon>Digenea</taxon>
        <taxon>Plagiorchiida</taxon>
        <taxon>Troglotremata</taxon>
        <taxon>Troglotrematidae</taxon>
        <taxon>Paragonimus</taxon>
    </lineage>
</organism>
<accession>A0A8J4SQA7</accession>
<gene>
    <name evidence="2" type="ORF">PHET_04563</name>
</gene>
<protein>
    <submittedName>
        <fullName evidence="2">Uncharacterized protein</fullName>
    </submittedName>
</protein>
<dbReference type="EMBL" id="LUCH01002082">
    <property type="protein sequence ID" value="KAF5402015.1"/>
    <property type="molecule type" value="Genomic_DNA"/>
</dbReference>
<sequence>MQYNMCWNPSNPGHQSGKRRSMRTTPVAGSKTKNAFTTAAYRMNEILSSDIFTVFYIYTGHVFSAYKHLYAKFTSHCVHPVRKTACDFLKNIYYYD</sequence>
<feature type="compositionally biased region" description="Polar residues" evidence="1">
    <location>
        <begin position="1"/>
        <end position="14"/>
    </location>
</feature>
<evidence type="ECO:0000256" key="1">
    <source>
        <dbReference type="SAM" id="MobiDB-lite"/>
    </source>
</evidence>
<dbReference type="Proteomes" id="UP000748531">
    <property type="component" value="Unassembled WGS sequence"/>
</dbReference>